<organism evidence="3 4">
    <name type="scientific">Hyphobacterium lacteum</name>
    <dbReference type="NCBI Taxonomy" id="3116575"/>
    <lineage>
        <taxon>Bacteria</taxon>
        <taxon>Pseudomonadati</taxon>
        <taxon>Pseudomonadota</taxon>
        <taxon>Alphaproteobacteria</taxon>
        <taxon>Maricaulales</taxon>
        <taxon>Maricaulaceae</taxon>
        <taxon>Hyphobacterium</taxon>
    </lineage>
</organism>
<protein>
    <submittedName>
        <fullName evidence="3">Uncharacterized protein</fullName>
    </submittedName>
</protein>
<evidence type="ECO:0000256" key="2">
    <source>
        <dbReference type="SAM" id="SignalP"/>
    </source>
</evidence>
<gene>
    <name evidence="3" type="ORF">V0U79_04295</name>
</gene>
<feature type="region of interest" description="Disordered" evidence="1">
    <location>
        <begin position="24"/>
        <end position="63"/>
    </location>
</feature>
<name>A0ABU7LNT2_9PROT</name>
<dbReference type="RefSeq" id="WP_330198236.1">
    <property type="nucleotide sequence ID" value="NZ_JAZDRP010000002.1"/>
</dbReference>
<feature type="signal peptide" evidence="2">
    <location>
        <begin position="1"/>
        <end position="20"/>
    </location>
</feature>
<feature type="compositionally biased region" description="Polar residues" evidence="1">
    <location>
        <begin position="97"/>
        <end position="109"/>
    </location>
</feature>
<keyword evidence="2" id="KW-0732">Signal</keyword>
<accession>A0ABU7LNT2</accession>
<dbReference type="EMBL" id="JAZDRP010000002">
    <property type="protein sequence ID" value="MEE2525575.1"/>
    <property type="molecule type" value="Genomic_DNA"/>
</dbReference>
<evidence type="ECO:0000313" key="3">
    <source>
        <dbReference type="EMBL" id="MEE2525575.1"/>
    </source>
</evidence>
<dbReference type="PROSITE" id="PS51257">
    <property type="entry name" value="PROKAR_LIPOPROTEIN"/>
    <property type="match status" value="1"/>
</dbReference>
<comment type="caution">
    <text evidence="3">The sequence shown here is derived from an EMBL/GenBank/DDBJ whole genome shotgun (WGS) entry which is preliminary data.</text>
</comment>
<evidence type="ECO:0000313" key="4">
    <source>
        <dbReference type="Proteomes" id="UP001354971"/>
    </source>
</evidence>
<feature type="compositionally biased region" description="Low complexity" evidence="1">
    <location>
        <begin position="30"/>
        <end position="50"/>
    </location>
</feature>
<sequence>MRVFLIAIAGLALVSCATTSEDGDMASNDAMEPAAPAATQMAAEEPATPARSAENEPDPNREICRTERVTGQLRRQRICRTAAQWEAIREAGRDSVGSRQTSGYQESPQ</sequence>
<dbReference type="Proteomes" id="UP001354971">
    <property type="component" value="Unassembled WGS sequence"/>
</dbReference>
<proteinExistence type="predicted"/>
<feature type="region of interest" description="Disordered" evidence="1">
    <location>
        <begin position="89"/>
        <end position="109"/>
    </location>
</feature>
<keyword evidence="4" id="KW-1185">Reference proteome</keyword>
<feature type="chain" id="PRO_5046866825" evidence="2">
    <location>
        <begin position="21"/>
        <end position="109"/>
    </location>
</feature>
<reference evidence="3 4" key="1">
    <citation type="submission" date="2024-01" db="EMBL/GenBank/DDBJ databases">
        <title>Hyphobacterium bacterium isolated from marine sediment.</title>
        <authorList>
            <person name="Zhao S."/>
        </authorList>
    </citation>
    <scope>NUCLEOTIDE SEQUENCE [LARGE SCALE GENOMIC DNA]</scope>
    <source>
        <strain evidence="4">HN65</strain>
    </source>
</reference>
<evidence type="ECO:0000256" key="1">
    <source>
        <dbReference type="SAM" id="MobiDB-lite"/>
    </source>
</evidence>